<gene>
    <name evidence="2" type="ORF">A3A52_03195</name>
</gene>
<proteinExistence type="predicted"/>
<keyword evidence="1" id="KW-0812">Transmembrane</keyword>
<dbReference type="Proteomes" id="UP000177060">
    <property type="component" value="Unassembled WGS sequence"/>
</dbReference>
<name>A0A1F8BJM9_9BACT</name>
<evidence type="ECO:0000256" key="1">
    <source>
        <dbReference type="SAM" id="Phobius"/>
    </source>
</evidence>
<keyword evidence="1" id="KW-1133">Transmembrane helix</keyword>
<evidence type="ECO:0000313" key="2">
    <source>
        <dbReference type="EMBL" id="OGM64277.1"/>
    </source>
</evidence>
<dbReference type="EMBL" id="MGHE01000013">
    <property type="protein sequence ID" value="OGM64277.1"/>
    <property type="molecule type" value="Genomic_DNA"/>
</dbReference>
<reference evidence="2 3" key="1">
    <citation type="journal article" date="2016" name="Nat. Commun.">
        <title>Thousands of microbial genomes shed light on interconnected biogeochemical processes in an aquifer system.</title>
        <authorList>
            <person name="Anantharaman K."/>
            <person name="Brown C.T."/>
            <person name="Hug L.A."/>
            <person name="Sharon I."/>
            <person name="Castelle C.J."/>
            <person name="Probst A.J."/>
            <person name="Thomas B.C."/>
            <person name="Singh A."/>
            <person name="Wilkins M.J."/>
            <person name="Karaoz U."/>
            <person name="Brodie E.L."/>
            <person name="Williams K.H."/>
            <person name="Hubbard S.S."/>
            <person name="Banfield J.F."/>
        </authorList>
    </citation>
    <scope>NUCLEOTIDE SEQUENCE [LARGE SCALE GENOMIC DNA]</scope>
</reference>
<organism evidence="2 3">
    <name type="scientific">Candidatus Woesebacteria bacterium RIFCSPLOWO2_01_FULL_39_14</name>
    <dbReference type="NCBI Taxonomy" id="1802518"/>
    <lineage>
        <taxon>Bacteria</taxon>
        <taxon>Candidatus Woeseibacteriota</taxon>
    </lineage>
</organism>
<feature type="transmembrane region" description="Helical" evidence="1">
    <location>
        <begin position="12"/>
        <end position="31"/>
    </location>
</feature>
<comment type="caution">
    <text evidence="2">The sequence shown here is derived from an EMBL/GenBank/DDBJ whole genome shotgun (WGS) entry which is preliminary data.</text>
</comment>
<evidence type="ECO:0000313" key="3">
    <source>
        <dbReference type="Proteomes" id="UP000177060"/>
    </source>
</evidence>
<feature type="transmembrane region" description="Helical" evidence="1">
    <location>
        <begin position="51"/>
        <end position="72"/>
    </location>
</feature>
<sequence length="91" mass="10586">MKISDFFSPSVMAFFRFSAIAGLLATTALLINLNHKAFDRVLGQKSKSLWWLFVLFSVVPLLLFLYIFTFLFGRMNLREQGELVLKFFARK</sequence>
<dbReference type="AlphaFoldDB" id="A0A1F8BJM9"/>
<protein>
    <submittedName>
        <fullName evidence="2">Uncharacterized protein</fullName>
    </submittedName>
</protein>
<accession>A0A1F8BJM9</accession>
<keyword evidence="1" id="KW-0472">Membrane</keyword>